<organism evidence="2">
    <name type="scientific">Attheya septentrionalis</name>
    <dbReference type="NCBI Taxonomy" id="420275"/>
    <lineage>
        <taxon>Eukaryota</taxon>
        <taxon>Sar</taxon>
        <taxon>Stramenopiles</taxon>
        <taxon>Ochrophyta</taxon>
        <taxon>Bacillariophyta</taxon>
        <taxon>Coscinodiscophyceae</taxon>
        <taxon>Chaetocerotophycidae</taxon>
        <taxon>Chaetocerotales</taxon>
        <taxon>Attheyaceae</taxon>
        <taxon>Attheya</taxon>
    </lineage>
</organism>
<feature type="region of interest" description="Disordered" evidence="1">
    <location>
        <begin position="294"/>
        <end position="360"/>
    </location>
</feature>
<reference evidence="2" key="1">
    <citation type="submission" date="2021-01" db="EMBL/GenBank/DDBJ databases">
        <authorList>
            <person name="Corre E."/>
            <person name="Pelletier E."/>
            <person name="Niang G."/>
            <person name="Scheremetjew M."/>
            <person name="Finn R."/>
            <person name="Kale V."/>
            <person name="Holt S."/>
            <person name="Cochrane G."/>
            <person name="Meng A."/>
            <person name="Brown T."/>
            <person name="Cohen L."/>
        </authorList>
    </citation>
    <scope>NUCLEOTIDE SEQUENCE</scope>
    <source>
        <strain evidence="2">CCMP2084</strain>
    </source>
</reference>
<proteinExistence type="predicted"/>
<gene>
    <name evidence="2" type="ORF">ASEP1449_LOCUS10857</name>
</gene>
<protein>
    <submittedName>
        <fullName evidence="2">Uncharacterized protein</fullName>
    </submittedName>
</protein>
<feature type="region of interest" description="Disordered" evidence="1">
    <location>
        <begin position="380"/>
        <end position="401"/>
    </location>
</feature>
<evidence type="ECO:0000256" key="1">
    <source>
        <dbReference type="SAM" id="MobiDB-lite"/>
    </source>
</evidence>
<sequence length="558" mass="62915">MKSSSNEVMQIDNYDHGRDKRIRPAAIGGTGISVGTQVQKDNAFCIITNQPPSHLFSDEWFELHFRVLQVVVTNTPDSMDNFEMSLYSCDESGNPNELVHKPTASLKVENLTSTADRSGLFTMGTWRDYKIRCKINKAKRENDHPYRIQLAVRNTLFSIMFNSISIVRYKLLIDLTLWDSVFYKDEGGRDKCVRVKVSLLDKAGTTTTCKEQVNLGLTLLYDNANGIQFQHVLRQDILCVIGPPKNLRIDPGSVSTTVCFRIDDVSKNHVGQSFRILISSLDVNGVAPVMTPPVTVKSKRSKRRRLSETKKTEIGPLPDASSGMEFTDTFEGKPPIVSKGRRRLSTTKEPEIGPLPEGGSSDIELTDIFELKSPIVSKGSSEVEAVNDSRSEDARSITSGTPDTEEFLEAIKGITQWSKEVVENLQDLQWQIIGYEQLPDGSFDSNRPLYKMSNPNERIDKLRSTYHSDVKHNMNTVRSMIEKMARKGENVEQHPDAVNTTLLDTQRTLSAAPLPDPILHNMFTNGAIQPERNLQDRYFHNQTDIRPSPSDFHYLDFK</sequence>
<name>A0A7S2UJ79_9STRA</name>
<evidence type="ECO:0000313" key="2">
    <source>
        <dbReference type="EMBL" id="CAD9819025.1"/>
    </source>
</evidence>
<dbReference type="AlphaFoldDB" id="A0A7S2UJ79"/>
<dbReference type="EMBL" id="HBHQ01016260">
    <property type="protein sequence ID" value="CAD9819025.1"/>
    <property type="molecule type" value="Transcribed_RNA"/>
</dbReference>
<accession>A0A7S2UJ79</accession>